<gene>
    <name evidence="10" type="ORF">MITSMUL_04101</name>
</gene>
<evidence type="ECO:0000256" key="8">
    <source>
        <dbReference type="ARBA" id="ARBA00047207"/>
    </source>
</evidence>
<keyword evidence="5" id="KW-0804">Transcription</keyword>
<dbReference type="Gene3D" id="1.10.10.10">
    <property type="entry name" value="Winged helix-like DNA-binding domain superfamily/Winged helix DNA-binding domain"/>
    <property type="match status" value="1"/>
</dbReference>
<evidence type="ECO:0000259" key="9">
    <source>
        <dbReference type="PROSITE" id="PS50995"/>
    </source>
</evidence>
<evidence type="ECO:0000256" key="3">
    <source>
        <dbReference type="ARBA" id="ARBA00023015"/>
    </source>
</evidence>
<dbReference type="InterPro" id="IPR036388">
    <property type="entry name" value="WH-like_DNA-bd_sf"/>
</dbReference>
<sequence>MKGIHMATENEKEDLLLLDKQLCFPLYACARKIVAAYHPFLKALGLTYTQYVTMMVIWEKKEISVHELGDILYLDSGTLTPVLKKLESFGYIERHRSTIDERVVEARLTEKGQAFKEEVSKVPEQMRCYLSERNLNFTPDEITAFKGELYKMLDHLV</sequence>
<evidence type="ECO:0000256" key="4">
    <source>
        <dbReference type="ARBA" id="ARBA00023125"/>
    </source>
</evidence>
<dbReference type="PROSITE" id="PS50995">
    <property type="entry name" value="HTH_MARR_2"/>
    <property type="match status" value="1"/>
</dbReference>
<dbReference type="GO" id="GO:0003677">
    <property type="term" value="F:DNA binding"/>
    <property type="evidence" value="ECO:0007669"/>
    <property type="project" value="UniProtKB-KW"/>
</dbReference>
<dbReference type="STRING" id="500635.MITSMUL_04101"/>
<dbReference type="eggNOG" id="COG1846">
    <property type="taxonomic scope" value="Bacteria"/>
</dbReference>
<dbReference type="Pfam" id="PF22381">
    <property type="entry name" value="Staph_reg_Sar_Rot"/>
    <property type="match status" value="1"/>
</dbReference>
<keyword evidence="2" id="KW-0963">Cytoplasm</keyword>
<dbReference type="PATRIC" id="fig|500635.8.peg.475"/>
<evidence type="ECO:0000256" key="1">
    <source>
        <dbReference type="ARBA" id="ARBA00004496"/>
    </source>
</evidence>
<dbReference type="SUPFAM" id="SSF46785">
    <property type="entry name" value="Winged helix' DNA-binding domain"/>
    <property type="match status" value="1"/>
</dbReference>
<dbReference type="FunFam" id="1.10.10.10:FF:000163">
    <property type="entry name" value="MarR family transcriptional regulator"/>
    <property type="match status" value="1"/>
</dbReference>
<keyword evidence="11" id="KW-1185">Reference proteome</keyword>
<comment type="similarity">
    <text evidence="6">Belongs to the SarZ family.</text>
</comment>
<feature type="domain" description="HTH marR-type" evidence="9">
    <location>
        <begin position="19"/>
        <end position="154"/>
    </location>
</feature>
<dbReference type="EMBL" id="ABWK02000012">
    <property type="protein sequence ID" value="EEX69031.1"/>
    <property type="molecule type" value="Genomic_DNA"/>
</dbReference>
<evidence type="ECO:0000256" key="6">
    <source>
        <dbReference type="ARBA" id="ARBA00046337"/>
    </source>
</evidence>
<dbReference type="InterPro" id="IPR036390">
    <property type="entry name" value="WH_DNA-bd_sf"/>
</dbReference>
<keyword evidence="4" id="KW-0238">DNA-binding</keyword>
<dbReference type="PANTHER" id="PTHR42756">
    <property type="entry name" value="TRANSCRIPTIONAL REGULATOR, MARR"/>
    <property type="match status" value="1"/>
</dbReference>
<dbReference type="HOGENOM" id="CLU_083287_3_2_9"/>
<dbReference type="PANTHER" id="PTHR42756:SF1">
    <property type="entry name" value="TRANSCRIPTIONAL REPRESSOR OF EMRAB OPERON"/>
    <property type="match status" value="1"/>
</dbReference>
<dbReference type="Proteomes" id="UP000003671">
    <property type="component" value="Unassembled WGS sequence"/>
</dbReference>
<accession>C9KLL7</accession>
<evidence type="ECO:0000313" key="10">
    <source>
        <dbReference type="EMBL" id="EEX69031.1"/>
    </source>
</evidence>
<evidence type="ECO:0000256" key="7">
    <source>
        <dbReference type="ARBA" id="ARBA00047188"/>
    </source>
</evidence>
<organism evidence="10 11">
    <name type="scientific">Mitsuokella multacida DSM 20544</name>
    <dbReference type="NCBI Taxonomy" id="500635"/>
    <lineage>
        <taxon>Bacteria</taxon>
        <taxon>Bacillati</taxon>
        <taxon>Bacillota</taxon>
        <taxon>Negativicutes</taxon>
        <taxon>Selenomonadales</taxon>
        <taxon>Selenomonadaceae</taxon>
        <taxon>Mitsuokella</taxon>
    </lineage>
</organism>
<evidence type="ECO:0000256" key="5">
    <source>
        <dbReference type="ARBA" id="ARBA00023163"/>
    </source>
</evidence>
<evidence type="ECO:0000313" key="11">
    <source>
        <dbReference type="Proteomes" id="UP000003671"/>
    </source>
</evidence>
<comment type="subcellular location">
    <subcellularLocation>
        <location evidence="1">Cytoplasm</location>
    </subcellularLocation>
</comment>
<dbReference type="GO" id="GO:0005737">
    <property type="term" value="C:cytoplasm"/>
    <property type="evidence" value="ECO:0007669"/>
    <property type="project" value="UniProtKB-SubCell"/>
</dbReference>
<dbReference type="SMART" id="SM00347">
    <property type="entry name" value="HTH_MARR"/>
    <property type="match status" value="1"/>
</dbReference>
<comment type="caution">
    <text evidence="10">The sequence shown here is derived from an EMBL/GenBank/DDBJ whole genome shotgun (WGS) entry which is preliminary data.</text>
</comment>
<name>C9KLL7_9FIRM</name>
<dbReference type="AlphaFoldDB" id="C9KLL7"/>
<dbReference type="PRINTS" id="PR00598">
    <property type="entry name" value="HTHMARR"/>
</dbReference>
<evidence type="ECO:0000256" key="2">
    <source>
        <dbReference type="ARBA" id="ARBA00022490"/>
    </source>
</evidence>
<reference evidence="10" key="1">
    <citation type="submission" date="2009-09" db="EMBL/GenBank/DDBJ databases">
        <authorList>
            <person name="Weinstock G."/>
            <person name="Sodergren E."/>
            <person name="Clifton S."/>
            <person name="Fulton L."/>
            <person name="Fulton B."/>
            <person name="Courtney L."/>
            <person name="Fronick C."/>
            <person name="Harrison M."/>
            <person name="Strong C."/>
            <person name="Farmer C."/>
            <person name="Delahaunty K."/>
            <person name="Markovic C."/>
            <person name="Hall O."/>
            <person name="Minx P."/>
            <person name="Tomlinson C."/>
            <person name="Mitreva M."/>
            <person name="Nelson J."/>
            <person name="Hou S."/>
            <person name="Wollam A."/>
            <person name="Pepin K.H."/>
            <person name="Johnson M."/>
            <person name="Bhonagiri V."/>
            <person name="Nash W.E."/>
            <person name="Warren W."/>
            <person name="Chinwalla A."/>
            <person name="Mardis E.R."/>
            <person name="Wilson R.K."/>
        </authorList>
    </citation>
    <scope>NUCLEOTIDE SEQUENCE [LARGE SCALE GENOMIC DNA]</scope>
    <source>
        <strain evidence="10">DSM 20544</strain>
    </source>
</reference>
<dbReference type="InterPro" id="IPR055166">
    <property type="entry name" value="Transc_reg_Sar_Rot_HTH"/>
</dbReference>
<protein>
    <recommendedName>
        <fullName evidence="7">HTH-type transcriptional regulator SarZ</fullName>
    </recommendedName>
    <alternativeName>
        <fullName evidence="8">Staphylococcal accessory regulator Z</fullName>
    </alternativeName>
</protein>
<proteinExistence type="inferred from homology"/>
<keyword evidence="3" id="KW-0805">Transcription regulation</keyword>
<dbReference type="GO" id="GO:0003700">
    <property type="term" value="F:DNA-binding transcription factor activity"/>
    <property type="evidence" value="ECO:0007669"/>
    <property type="project" value="InterPro"/>
</dbReference>
<dbReference type="InterPro" id="IPR000835">
    <property type="entry name" value="HTH_MarR-typ"/>
</dbReference>